<dbReference type="GO" id="GO:0000776">
    <property type="term" value="C:kinetochore"/>
    <property type="evidence" value="ECO:0007669"/>
    <property type="project" value="TreeGrafter"/>
</dbReference>
<dbReference type="PANTHER" id="PTHR21032">
    <property type="entry name" value="G PATCH DOMAIN-CONTAINING PROTEIN 11"/>
    <property type="match status" value="1"/>
</dbReference>
<dbReference type="Pfam" id="PF01585">
    <property type="entry name" value="G-patch"/>
    <property type="match status" value="1"/>
</dbReference>
<gene>
    <name evidence="6" type="ORF">BOKJ2_LOCUS11096</name>
</gene>
<organism evidence="6 7">
    <name type="scientific">Bursaphelenchus okinawaensis</name>
    <dbReference type="NCBI Taxonomy" id="465554"/>
    <lineage>
        <taxon>Eukaryota</taxon>
        <taxon>Metazoa</taxon>
        <taxon>Ecdysozoa</taxon>
        <taxon>Nematoda</taxon>
        <taxon>Chromadorea</taxon>
        <taxon>Rhabditida</taxon>
        <taxon>Tylenchina</taxon>
        <taxon>Tylenchomorpha</taxon>
        <taxon>Aphelenchoidea</taxon>
        <taxon>Aphelenchoididae</taxon>
        <taxon>Bursaphelenchus</taxon>
    </lineage>
</organism>
<comment type="caution">
    <text evidence="6">The sequence shown here is derived from an EMBL/GenBank/DDBJ whole genome shotgun (WGS) entry which is preliminary data.</text>
</comment>
<sequence>MSDSEDDYMSEAILGKTEDVKPGIATSREHRRQLEISKREFREPQLKKHELEAHRRHEALNKPVSSENKGFALLAKMGYKPGMSLGKAKEADEERRTEPIGIQIKFGRKGLGHETQEKEHQVERCEAHLKYMAERAKQSDVLAEEFRKKKQEDVATKVVVADIMKSRKACQDLDLREGKSAPEDRYLWPVIREVVVDEQEQFQPKRLRYDVEQKYVYKYSTGELAYEEPDFYTMDSEELDFRLNAVTTYLRSHHHYCVWCGCTYESEEDITANCPGSSRTCHDEDNFE</sequence>
<dbReference type="Proteomes" id="UP000783686">
    <property type="component" value="Unassembled WGS sequence"/>
</dbReference>
<dbReference type="InterPro" id="IPR039249">
    <property type="entry name" value="GPATCH11"/>
</dbReference>
<name>A0A811L9T9_9BILA</name>
<feature type="region of interest" description="Disordered" evidence="4">
    <location>
        <begin position="1"/>
        <end position="23"/>
    </location>
</feature>
<evidence type="ECO:0000256" key="2">
    <source>
        <dbReference type="ARBA" id="ARBA00021978"/>
    </source>
</evidence>
<evidence type="ECO:0000313" key="6">
    <source>
        <dbReference type="EMBL" id="CAD5224472.1"/>
    </source>
</evidence>
<dbReference type="EMBL" id="CAJFDH010000005">
    <property type="protein sequence ID" value="CAD5224472.1"/>
    <property type="molecule type" value="Genomic_DNA"/>
</dbReference>
<dbReference type="Proteomes" id="UP000614601">
    <property type="component" value="Unassembled WGS sequence"/>
</dbReference>
<dbReference type="SMART" id="SM00443">
    <property type="entry name" value="G_patch"/>
    <property type="match status" value="1"/>
</dbReference>
<comment type="similarity">
    <text evidence="1">Belongs to the GPATCH11 family.</text>
</comment>
<reference evidence="6" key="1">
    <citation type="submission" date="2020-09" db="EMBL/GenBank/DDBJ databases">
        <authorList>
            <person name="Kikuchi T."/>
        </authorList>
    </citation>
    <scope>NUCLEOTIDE SEQUENCE</scope>
    <source>
        <strain evidence="6">SH1</strain>
    </source>
</reference>
<dbReference type="OrthoDB" id="786951at2759"/>
<proteinExistence type="inferred from homology"/>
<keyword evidence="7" id="KW-1185">Reference proteome</keyword>
<dbReference type="GO" id="GO:0003676">
    <property type="term" value="F:nucleic acid binding"/>
    <property type="evidence" value="ECO:0007669"/>
    <property type="project" value="InterPro"/>
</dbReference>
<dbReference type="PANTHER" id="PTHR21032:SF0">
    <property type="entry name" value="G PATCH DOMAIN-CONTAINING PROTEIN 11"/>
    <property type="match status" value="1"/>
</dbReference>
<protein>
    <recommendedName>
        <fullName evidence="2">G patch domain-containing protein 11</fullName>
    </recommendedName>
    <alternativeName>
        <fullName evidence="3">Coiled-coil domain-containing protein 75</fullName>
    </alternativeName>
</protein>
<dbReference type="EMBL" id="CAJFCW020000005">
    <property type="protein sequence ID" value="CAG9119880.1"/>
    <property type="molecule type" value="Genomic_DNA"/>
</dbReference>
<accession>A0A811L9T9</accession>
<dbReference type="SMART" id="SM01173">
    <property type="entry name" value="DUF4187"/>
    <property type="match status" value="1"/>
</dbReference>
<dbReference type="InterPro" id="IPR000467">
    <property type="entry name" value="G_patch_dom"/>
</dbReference>
<dbReference type="AlphaFoldDB" id="A0A811L9T9"/>
<dbReference type="Pfam" id="PF13821">
    <property type="entry name" value="DUF4187"/>
    <property type="match status" value="1"/>
</dbReference>
<dbReference type="InterPro" id="IPR025239">
    <property type="entry name" value="DUF4187"/>
</dbReference>
<evidence type="ECO:0000256" key="1">
    <source>
        <dbReference type="ARBA" id="ARBA00007140"/>
    </source>
</evidence>
<dbReference type="PROSITE" id="PS50174">
    <property type="entry name" value="G_PATCH"/>
    <property type="match status" value="1"/>
</dbReference>
<evidence type="ECO:0000313" key="7">
    <source>
        <dbReference type="Proteomes" id="UP000614601"/>
    </source>
</evidence>
<evidence type="ECO:0000259" key="5">
    <source>
        <dbReference type="PROSITE" id="PS50174"/>
    </source>
</evidence>
<feature type="domain" description="G-patch" evidence="5">
    <location>
        <begin position="66"/>
        <end position="116"/>
    </location>
</feature>
<evidence type="ECO:0000256" key="4">
    <source>
        <dbReference type="SAM" id="MobiDB-lite"/>
    </source>
</evidence>
<evidence type="ECO:0000256" key="3">
    <source>
        <dbReference type="ARBA" id="ARBA00030688"/>
    </source>
</evidence>